<keyword evidence="4 7" id="KW-0255">Endonuclease</keyword>
<keyword evidence="5 7" id="KW-0378">Hydrolase</keyword>
<evidence type="ECO:0000256" key="6">
    <source>
        <dbReference type="ARBA" id="ARBA00022833"/>
    </source>
</evidence>
<dbReference type="AlphaFoldDB" id="A0A1W6BVL1"/>
<sequence>MILCEEPCEFLDKIAQNLSPKDIELVFINDEEMKKLNKTQRGIDKSTDVLSFPLENIDEHLPLGCIAINLDLAKEKSKELGHSLNDELSLLFIHAMLHLLGFDHETDNGEMRQTEKEWIEFFKLPQSLIMRSETQID</sequence>
<protein>
    <recommendedName>
        <fullName evidence="7">Endoribonuclease YbeY</fullName>
        <ecNumber evidence="7">3.1.-.-</ecNumber>
    </recommendedName>
</protein>
<dbReference type="NCBIfam" id="TIGR00043">
    <property type="entry name" value="rRNA maturation RNase YbeY"/>
    <property type="match status" value="1"/>
</dbReference>
<dbReference type="Gene3D" id="3.40.390.30">
    <property type="entry name" value="Metalloproteases ('zincins'), catalytic domain"/>
    <property type="match status" value="1"/>
</dbReference>
<proteinExistence type="inferred from homology"/>
<dbReference type="Proteomes" id="UP000192902">
    <property type="component" value="Chromosome"/>
</dbReference>
<keyword evidence="6 7" id="KW-0862">Zinc</keyword>
<comment type="function">
    <text evidence="7">Single strand-specific metallo-endoribonuclease involved in late-stage 70S ribosome quality control and in maturation of the 3' terminus of the 16S rRNA.</text>
</comment>
<evidence type="ECO:0000256" key="4">
    <source>
        <dbReference type="ARBA" id="ARBA00022759"/>
    </source>
</evidence>
<dbReference type="PANTHER" id="PTHR46986:SF1">
    <property type="entry name" value="ENDORIBONUCLEASE YBEY, CHLOROPLASTIC"/>
    <property type="match status" value="1"/>
</dbReference>
<name>A0A1W6BVL1_9BACT</name>
<dbReference type="EMBL" id="CP020867">
    <property type="protein sequence ID" value="ARJ56112.1"/>
    <property type="molecule type" value="Genomic_DNA"/>
</dbReference>
<comment type="subcellular location">
    <subcellularLocation>
        <location evidence="7">Cytoplasm</location>
    </subcellularLocation>
</comment>
<keyword evidence="7" id="KW-0690">Ribosome biogenesis</keyword>
<evidence type="ECO:0000256" key="3">
    <source>
        <dbReference type="ARBA" id="ARBA00022723"/>
    </source>
</evidence>
<comment type="similarity">
    <text evidence="1 7">Belongs to the endoribonuclease YbeY family.</text>
</comment>
<keyword evidence="7" id="KW-0698">rRNA processing</keyword>
<evidence type="ECO:0000256" key="7">
    <source>
        <dbReference type="HAMAP-Rule" id="MF_00009"/>
    </source>
</evidence>
<dbReference type="GO" id="GO:0004521">
    <property type="term" value="F:RNA endonuclease activity"/>
    <property type="evidence" value="ECO:0007669"/>
    <property type="project" value="UniProtKB-UniRule"/>
</dbReference>
<dbReference type="GO" id="GO:0004222">
    <property type="term" value="F:metalloendopeptidase activity"/>
    <property type="evidence" value="ECO:0007669"/>
    <property type="project" value="InterPro"/>
</dbReference>
<comment type="cofactor">
    <cofactor evidence="7">
        <name>Zn(2+)</name>
        <dbReference type="ChEBI" id="CHEBI:29105"/>
    </cofactor>
    <text evidence="7">Binds 1 zinc ion.</text>
</comment>
<dbReference type="InterPro" id="IPR002036">
    <property type="entry name" value="YbeY"/>
</dbReference>
<dbReference type="HAMAP" id="MF_00009">
    <property type="entry name" value="Endoribonucl_YbeY"/>
    <property type="match status" value="1"/>
</dbReference>
<keyword evidence="7" id="KW-0963">Cytoplasm</keyword>
<feature type="binding site" evidence="7">
    <location>
        <position position="104"/>
    </location>
    <ligand>
        <name>Zn(2+)</name>
        <dbReference type="ChEBI" id="CHEBI:29105"/>
        <note>catalytic</note>
    </ligand>
</feature>
<feature type="binding site" evidence="7">
    <location>
        <position position="94"/>
    </location>
    <ligand>
        <name>Zn(2+)</name>
        <dbReference type="ChEBI" id="CHEBI:29105"/>
        <note>catalytic</note>
    </ligand>
</feature>
<keyword evidence="2 7" id="KW-0540">Nuclease</keyword>
<dbReference type="KEGG" id="ccun:CCUN_0470"/>
<evidence type="ECO:0000256" key="5">
    <source>
        <dbReference type="ARBA" id="ARBA00022801"/>
    </source>
</evidence>
<dbReference type="PROSITE" id="PS01306">
    <property type="entry name" value="UPF0054"/>
    <property type="match status" value="1"/>
</dbReference>
<dbReference type="GO" id="GO:0008270">
    <property type="term" value="F:zinc ion binding"/>
    <property type="evidence" value="ECO:0007669"/>
    <property type="project" value="UniProtKB-UniRule"/>
</dbReference>
<feature type="binding site" evidence="7">
    <location>
        <position position="98"/>
    </location>
    <ligand>
        <name>Zn(2+)</name>
        <dbReference type="ChEBI" id="CHEBI:29105"/>
        <note>catalytic</note>
    </ligand>
</feature>
<dbReference type="PANTHER" id="PTHR46986">
    <property type="entry name" value="ENDORIBONUCLEASE YBEY, CHLOROPLASTIC"/>
    <property type="match status" value="1"/>
</dbReference>
<dbReference type="EC" id="3.1.-.-" evidence="7"/>
<reference evidence="8 9" key="1">
    <citation type="submission" date="2017-04" db="EMBL/GenBank/DDBJ databases">
        <title>Complete genome sequence of the Campylobacter cuniculorum type strain LMG24588.</title>
        <authorList>
            <person name="Miller W.G."/>
            <person name="Yee E."/>
            <person name="Revez J."/>
            <person name="Bono J.L."/>
            <person name="Rossi M."/>
        </authorList>
    </citation>
    <scope>NUCLEOTIDE SEQUENCE [LARGE SCALE GENOMIC DNA]</scope>
    <source>
        <strain evidence="8 9">LMG 24588</strain>
    </source>
</reference>
<dbReference type="RefSeq" id="WP_027305955.1">
    <property type="nucleotide sequence ID" value="NZ_CP020867.1"/>
</dbReference>
<dbReference type="SUPFAM" id="SSF55486">
    <property type="entry name" value="Metalloproteases ('zincins'), catalytic domain"/>
    <property type="match status" value="1"/>
</dbReference>
<dbReference type="eggNOG" id="COG0319">
    <property type="taxonomic scope" value="Bacteria"/>
</dbReference>
<evidence type="ECO:0000313" key="8">
    <source>
        <dbReference type="EMBL" id="ARJ56112.1"/>
    </source>
</evidence>
<organism evidence="8 9">
    <name type="scientific">Campylobacter cuniculorum DSM 23162 = LMG 24588</name>
    <dbReference type="NCBI Taxonomy" id="1121267"/>
    <lineage>
        <taxon>Bacteria</taxon>
        <taxon>Pseudomonadati</taxon>
        <taxon>Campylobacterota</taxon>
        <taxon>Epsilonproteobacteria</taxon>
        <taxon>Campylobacterales</taxon>
        <taxon>Campylobacteraceae</taxon>
        <taxon>Campylobacter</taxon>
    </lineage>
</organism>
<dbReference type="GO" id="GO:0005737">
    <property type="term" value="C:cytoplasm"/>
    <property type="evidence" value="ECO:0007669"/>
    <property type="project" value="UniProtKB-SubCell"/>
</dbReference>
<dbReference type="InterPro" id="IPR020549">
    <property type="entry name" value="YbeY_CS"/>
</dbReference>
<gene>
    <name evidence="7 8" type="primary">ybeY</name>
    <name evidence="8" type="ORF">CCUN_0470</name>
</gene>
<accession>A0A1W6BVL1</accession>
<evidence type="ECO:0000313" key="9">
    <source>
        <dbReference type="Proteomes" id="UP000192902"/>
    </source>
</evidence>
<evidence type="ECO:0000256" key="2">
    <source>
        <dbReference type="ARBA" id="ARBA00022722"/>
    </source>
</evidence>
<dbReference type="InterPro" id="IPR023091">
    <property type="entry name" value="MetalPrtase_cat_dom_sf_prd"/>
</dbReference>
<evidence type="ECO:0000256" key="1">
    <source>
        <dbReference type="ARBA" id="ARBA00010875"/>
    </source>
</evidence>
<dbReference type="GO" id="GO:0006364">
    <property type="term" value="P:rRNA processing"/>
    <property type="evidence" value="ECO:0007669"/>
    <property type="project" value="UniProtKB-UniRule"/>
</dbReference>
<dbReference type="STRING" id="1121267.CCUN_0470"/>
<keyword evidence="3 7" id="KW-0479">Metal-binding</keyword>
<dbReference type="OrthoDB" id="9807740at2"/>
<dbReference type="Pfam" id="PF02130">
    <property type="entry name" value="YbeY"/>
    <property type="match status" value="1"/>
</dbReference>